<evidence type="ECO:0008006" key="9">
    <source>
        <dbReference type="Google" id="ProtNLM"/>
    </source>
</evidence>
<dbReference type="PANTHER" id="PTHR23320">
    <property type="entry name" value="MEMBRANE-SPANNING 4-DOMAINS SUBFAMILY A MS4A -RELATED"/>
    <property type="match status" value="1"/>
</dbReference>
<dbReference type="GO" id="GO:0007166">
    <property type="term" value="P:cell surface receptor signaling pathway"/>
    <property type="evidence" value="ECO:0007669"/>
    <property type="project" value="TreeGrafter"/>
</dbReference>
<keyword evidence="4 6" id="KW-1133">Transmembrane helix</keyword>
<evidence type="ECO:0000256" key="2">
    <source>
        <dbReference type="ARBA" id="ARBA00009565"/>
    </source>
</evidence>
<comment type="caution">
    <text evidence="7">The sequence shown here is derived from an EMBL/GenBank/DDBJ whole genome shotgun (WGS) entry which is preliminary data.</text>
</comment>
<dbReference type="EMBL" id="JACASE010000005">
    <property type="protein sequence ID" value="KAF6466045.1"/>
    <property type="molecule type" value="Genomic_DNA"/>
</dbReference>
<name>A0A7J8H274_ROUAE</name>
<comment type="similarity">
    <text evidence="2">Belongs to the MS4A family.</text>
</comment>
<organism evidence="7 8">
    <name type="scientific">Rousettus aegyptiacus</name>
    <name type="common">Egyptian fruit bat</name>
    <name type="synonym">Pteropus aegyptiacus</name>
    <dbReference type="NCBI Taxonomy" id="9407"/>
    <lineage>
        <taxon>Eukaryota</taxon>
        <taxon>Metazoa</taxon>
        <taxon>Chordata</taxon>
        <taxon>Craniata</taxon>
        <taxon>Vertebrata</taxon>
        <taxon>Euteleostomi</taxon>
        <taxon>Mammalia</taxon>
        <taxon>Eutheria</taxon>
        <taxon>Laurasiatheria</taxon>
        <taxon>Chiroptera</taxon>
        <taxon>Yinpterochiroptera</taxon>
        <taxon>Pteropodoidea</taxon>
        <taxon>Pteropodidae</taxon>
        <taxon>Rousettinae</taxon>
        <taxon>Rousettus</taxon>
    </lineage>
</organism>
<feature type="transmembrane region" description="Helical" evidence="6">
    <location>
        <begin position="127"/>
        <end position="147"/>
    </location>
</feature>
<evidence type="ECO:0000256" key="5">
    <source>
        <dbReference type="ARBA" id="ARBA00023136"/>
    </source>
</evidence>
<dbReference type="AlphaFoldDB" id="A0A7J8H274"/>
<evidence type="ECO:0000256" key="1">
    <source>
        <dbReference type="ARBA" id="ARBA00004141"/>
    </source>
</evidence>
<dbReference type="PANTHER" id="PTHR23320:SF42">
    <property type="entry name" value="MEMBRANE-SPANNING 4-DOMAINS SUBFAMILY A MEMBER 13"/>
    <property type="match status" value="1"/>
</dbReference>
<accession>A0A7J8H274</accession>
<evidence type="ECO:0000313" key="8">
    <source>
        <dbReference type="Proteomes" id="UP000593571"/>
    </source>
</evidence>
<dbReference type="Proteomes" id="UP000593571">
    <property type="component" value="Unassembled WGS sequence"/>
</dbReference>
<feature type="transmembrane region" description="Helical" evidence="6">
    <location>
        <begin position="50"/>
        <end position="71"/>
    </location>
</feature>
<protein>
    <recommendedName>
        <fullName evidence="9">Membrane spanning 4-domains A12</fullName>
    </recommendedName>
</protein>
<dbReference type="InterPro" id="IPR007237">
    <property type="entry name" value="CD20-like"/>
</dbReference>
<feature type="transmembrane region" description="Helical" evidence="6">
    <location>
        <begin position="83"/>
        <end position="107"/>
    </location>
</feature>
<evidence type="ECO:0000256" key="6">
    <source>
        <dbReference type="SAM" id="Phobius"/>
    </source>
</evidence>
<sequence>MPRRYSNPRKESRALGAVQIIVGLFHFALGILCSQLFLEDGNAGIGSLPVLIVLTYAFCSTPFFITSGSVSVETQRKPTHHKLIAAIVMNIISTCLATLGTISLSIFSITYESIADDYDWSHLAGSMLLQFLLFSAITELVITNIVIDWFVTAVTQVPNDEEAVSLRIEEIPCPIDSSAE</sequence>
<reference evidence="7 8" key="1">
    <citation type="journal article" date="2020" name="Nature">
        <title>Six reference-quality genomes reveal evolution of bat adaptations.</title>
        <authorList>
            <person name="Jebb D."/>
            <person name="Huang Z."/>
            <person name="Pippel M."/>
            <person name="Hughes G.M."/>
            <person name="Lavrichenko K."/>
            <person name="Devanna P."/>
            <person name="Winkler S."/>
            <person name="Jermiin L.S."/>
            <person name="Skirmuntt E.C."/>
            <person name="Katzourakis A."/>
            <person name="Burkitt-Gray L."/>
            <person name="Ray D.A."/>
            <person name="Sullivan K.A.M."/>
            <person name="Roscito J.G."/>
            <person name="Kirilenko B.M."/>
            <person name="Davalos L.M."/>
            <person name="Corthals A.P."/>
            <person name="Power M.L."/>
            <person name="Jones G."/>
            <person name="Ransome R.D."/>
            <person name="Dechmann D.K.N."/>
            <person name="Locatelli A.G."/>
            <person name="Puechmaille S.J."/>
            <person name="Fedrigo O."/>
            <person name="Jarvis E.D."/>
            <person name="Hiller M."/>
            <person name="Vernes S.C."/>
            <person name="Myers E.W."/>
            <person name="Teeling E.C."/>
        </authorList>
    </citation>
    <scope>NUCLEOTIDE SEQUENCE [LARGE SCALE GENOMIC DNA]</scope>
    <source>
        <strain evidence="7">MRouAeg1</strain>
        <tissue evidence="7">Muscle</tissue>
    </source>
</reference>
<keyword evidence="3 6" id="KW-0812">Transmembrane</keyword>
<dbReference type="GO" id="GO:0005886">
    <property type="term" value="C:plasma membrane"/>
    <property type="evidence" value="ECO:0007669"/>
    <property type="project" value="TreeGrafter"/>
</dbReference>
<dbReference type="InterPro" id="IPR030417">
    <property type="entry name" value="MS4A"/>
</dbReference>
<evidence type="ECO:0000313" key="7">
    <source>
        <dbReference type="EMBL" id="KAF6466045.1"/>
    </source>
</evidence>
<feature type="transmembrane region" description="Helical" evidence="6">
    <location>
        <begin position="12"/>
        <end position="38"/>
    </location>
</feature>
<keyword evidence="8" id="KW-1185">Reference proteome</keyword>
<dbReference type="Pfam" id="PF04103">
    <property type="entry name" value="CD20"/>
    <property type="match status" value="1"/>
</dbReference>
<evidence type="ECO:0000256" key="3">
    <source>
        <dbReference type="ARBA" id="ARBA00022692"/>
    </source>
</evidence>
<gene>
    <name evidence="7" type="ORF">HJG63_011372</name>
</gene>
<evidence type="ECO:0000256" key="4">
    <source>
        <dbReference type="ARBA" id="ARBA00022989"/>
    </source>
</evidence>
<keyword evidence="5 6" id="KW-0472">Membrane</keyword>
<proteinExistence type="inferred from homology"/>
<comment type="subcellular location">
    <subcellularLocation>
        <location evidence="1">Membrane</location>
        <topology evidence="1">Multi-pass membrane protein</topology>
    </subcellularLocation>
</comment>